<dbReference type="Pfam" id="PF00408">
    <property type="entry name" value="PGM_PMM_IV"/>
    <property type="match status" value="1"/>
</dbReference>
<dbReference type="InterPro" id="IPR005846">
    <property type="entry name" value="A-D-PHexomutase_a/b/a-III"/>
</dbReference>
<dbReference type="PANTHER" id="PTHR45745">
    <property type="entry name" value="PHOSPHOMANNOMUTASE 45A"/>
    <property type="match status" value="1"/>
</dbReference>
<gene>
    <name evidence="12" type="ORF">D3M95_10315</name>
</gene>
<dbReference type="CDD" id="cd05799">
    <property type="entry name" value="PGM2"/>
    <property type="match status" value="1"/>
</dbReference>
<dbReference type="InterPro" id="IPR005841">
    <property type="entry name" value="Alpha-D-phosphohexomutase_SF"/>
</dbReference>
<evidence type="ECO:0000259" key="11">
    <source>
        <dbReference type="Pfam" id="PF02880"/>
    </source>
</evidence>
<evidence type="ECO:0000259" key="9">
    <source>
        <dbReference type="Pfam" id="PF02878"/>
    </source>
</evidence>
<dbReference type="GO" id="GO:0005975">
    <property type="term" value="P:carbohydrate metabolic process"/>
    <property type="evidence" value="ECO:0007669"/>
    <property type="project" value="InterPro"/>
</dbReference>
<dbReference type="Proteomes" id="UP000285278">
    <property type="component" value="Unassembled WGS sequence"/>
</dbReference>
<dbReference type="InterPro" id="IPR036900">
    <property type="entry name" value="A-D-PHexomutase_C_sf"/>
</dbReference>
<protein>
    <submittedName>
        <fullName evidence="12">Phospho-sugar mutase</fullName>
    </submittedName>
</protein>
<dbReference type="GO" id="GO:0000287">
    <property type="term" value="F:magnesium ion binding"/>
    <property type="evidence" value="ECO:0007669"/>
    <property type="project" value="InterPro"/>
</dbReference>
<feature type="domain" description="Alpha-D-phosphohexomutase alpha/beta/alpha" evidence="10">
    <location>
        <begin position="230"/>
        <end position="321"/>
    </location>
</feature>
<keyword evidence="6" id="KW-0413">Isomerase</keyword>
<evidence type="ECO:0000259" key="10">
    <source>
        <dbReference type="Pfam" id="PF02879"/>
    </source>
</evidence>
<dbReference type="Pfam" id="PF02880">
    <property type="entry name" value="PGM_PMM_III"/>
    <property type="match status" value="1"/>
</dbReference>
<organism evidence="12 13">
    <name type="scientific">Corynebacterium falsenii</name>
    <dbReference type="NCBI Taxonomy" id="108486"/>
    <lineage>
        <taxon>Bacteria</taxon>
        <taxon>Bacillati</taxon>
        <taxon>Actinomycetota</taxon>
        <taxon>Actinomycetes</taxon>
        <taxon>Mycobacteriales</taxon>
        <taxon>Corynebacteriaceae</taxon>
        <taxon>Corynebacterium</taxon>
    </lineage>
</organism>
<dbReference type="AlphaFoldDB" id="A0A418Q4W1"/>
<evidence type="ECO:0000313" key="13">
    <source>
        <dbReference type="Proteomes" id="UP000285278"/>
    </source>
</evidence>
<dbReference type="Pfam" id="PF02879">
    <property type="entry name" value="PGM_PMM_II"/>
    <property type="match status" value="1"/>
</dbReference>
<dbReference type="SUPFAM" id="SSF53738">
    <property type="entry name" value="Phosphoglucomutase, first 3 domains"/>
    <property type="match status" value="3"/>
</dbReference>
<dbReference type="Gene3D" id="3.40.120.10">
    <property type="entry name" value="Alpha-D-Glucose-1,6-Bisphosphate, subunit A, domain 3"/>
    <property type="match status" value="3"/>
</dbReference>
<dbReference type="GO" id="GO:0006166">
    <property type="term" value="P:purine ribonucleoside salvage"/>
    <property type="evidence" value="ECO:0007669"/>
    <property type="project" value="TreeGrafter"/>
</dbReference>
<sequence>MTAVSSDLIARAREWAEHDPDPATKQQVEKLIAADDAVGLGEAFHGPLSFGTAGLRAEIGPGESRMNRAVVIRATAGLVAWLKTKVDNPVVVVGCDARYGSAEFQRDAAQVIAGAGGTALVLPAQNPTPLTAFAVKQQGADAGIMVTASHNPPKDNGYKVYLGGRVATGPAEGVQLISPADKEIAEAIAAAPAADEVLMASKDTDHIRAIDPRDDYAARAVALAGERTEERTEKNRDVRIALTAMHGVGAALGERILTAAGFEVSLVPEQAQPDPDFPTVSFPNPEEPGALDLAKKHATEIGADVIIAYDPDADRCAVATPDDSAEGGWRQLTGDETGALLGDYLARRGATGVMANSVVSSRLLSRVAEHHGLEHQTTLTGFKWIARTPQLCFGYEEAIGYCCDPEAVADKDGVGTSVVLASLVADLKAESKTLDDALDDLARQHGLYQTAPLTFRVTDLSLISEGMDKLRAQPPESLAGSPVTEVKDLATDPLGIGATDGMLFVTADNDRVICRPSGTEPKLKCYLEVVLPVDGEGDHGAVPRDKATQRLAQMSAELKKFLGM</sequence>
<accession>A0A418Q4W1</accession>
<dbReference type="SUPFAM" id="SSF55957">
    <property type="entry name" value="Phosphoglucomutase, C-terminal domain"/>
    <property type="match status" value="1"/>
</dbReference>
<evidence type="ECO:0000259" key="8">
    <source>
        <dbReference type="Pfam" id="PF00408"/>
    </source>
</evidence>
<dbReference type="InterPro" id="IPR005844">
    <property type="entry name" value="A-D-PHexomutase_a/b/a-I"/>
</dbReference>
<dbReference type="PROSITE" id="PS00710">
    <property type="entry name" value="PGM_PMM"/>
    <property type="match status" value="1"/>
</dbReference>
<evidence type="ECO:0000256" key="4">
    <source>
        <dbReference type="ARBA" id="ARBA00022723"/>
    </source>
</evidence>
<dbReference type="InterPro" id="IPR016066">
    <property type="entry name" value="A-D-PHexomutase_CS"/>
</dbReference>
<feature type="domain" description="Alpha-D-phosphohexomutase alpha/beta/alpha" evidence="11">
    <location>
        <begin position="333"/>
        <end position="441"/>
    </location>
</feature>
<keyword evidence="13" id="KW-1185">Reference proteome</keyword>
<comment type="caution">
    <text evidence="12">The sequence shown here is derived from an EMBL/GenBank/DDBJ whole genome shotgun (WGS) entry which is preliminary data.</text>
</comment>
<dbReference type="EMBL" id="QXJK01000015">
    <property type="protein sequence ID" value="RIX33458.1"/>
    <property type="molecule type" value="Genomic_DNA"/>
</dbReference>
<feature type="domain" description="Alpha-D-phosphohexomutase alpha/beta/alpha" evidence="9">
    <location>
        <begin position="49"/>
        <end position="188"/>
    </location>
</feature>
<dbReference type="GO" id="GO:0008973">
    <property type="term" value="F:phosphopentomutase activity"/>
    <property type="evidence" value="ECO:0007669"/>
    <property type="project" value="TreeGrafter"/>
</dbReference>
<keyword evidence="4 7" id="KW-0479">Metal-binding</keyword>
<dbReference type="Gene3D" id="3.30.310.50">
    <property type="entry name" value="Alpha-D-phosphohexomutase, C-terminal domain"/>
    <property type="match status" value="1"/>
</dbReference>
<evidence type="ECO:0000256" key="5">
    <source>
        <dbReference type="ARBA" id="ARBA00022842"/>
    </source>
</evidence>
<evidence type="ECO:0000256" key="1">
    <source>
        <dbReference type="ARBA" id="ARBA00001946"/>
    </source>
</evidence>
<evidence type="ECO:0000313" key="12">
    <source>
        <dbReference type="EMBL" id="RIX33458.1"/>
    </source>
</evidence>
<keyword evidence="5 7" id="KW-0460">Magnesium</keyword>
<dbReference type="RefSeq" id="WP_119665275.1">
    <property type="nucleotide sequence ID" value="NZ_QXJK01000015.1"/>
</dbReference>
<dbReference type="InterPro" id="IPR016055">
    <property type="entry name" value="A-D-PHexomutase_a/b/a-I/II/III"/>
</dbReference>
<name>A0A418Q4W1_9CORY</name>
<dbReference type="STRING" id="1451189.CFAL_01520"/>
<evidence type="ECO:0000256" key="7">
    <source>
        <dbReference type="RuleBase" id="RU004326"/>
    </source>
</evidence>
<reference evidence="12 13" key="1">
    <citation type="submission" date="2018-09" db="EMBL/GenBank/DDBJ databases">
        <title>Optimization and identification of Corynebacterium falsenii FN1-14 from fish paste.</title>
        <authorList>
            <person name="Daroonpunt R."/>
            <person name="Tanasupawat S."/>
        </authorList>
    </citation>
    <scope>NUCLEOTIDE SEQUENCE [LARGE SCALE GENOMIC DNA]</scope>
    <source>
        <strain evidence="12 13">FN1-14</strain>
    </source>
</reference>
<evidence type="ECO:0000256" key="6">
    <source>
        <dbReference type="ARBA" id="ARBA00023235"/>
    </source>
</evidence>
<evidence type="ECO:0000256" key="2">
    <source>
        <dbReference type="ARBA" id="ARBA00010231"/>
    </source>
</evidence>
<proteinExistence type="inferred from homology"/>
<dbReference type="OrthoDB" id="9806956at2"/>
<keyword evidence="3" id="KW-0597">Phosphoprotein</keyword>
<evidence type="ECO:0000256" key="3">
    <source>
        <dbReference type="ARBA" id="ARBA00022553"/>
    </source>
</evidence>
<feature type="domain" description="Alpha-D-phosphohexomutase C-terminal" evidence="8">
    <location>
        <begin position="482"/>
        <end position="529"/>
    </location>
</feature>
<dbReference type="InterPro" id="IPR005845">
    <property type="entry name" value="A-D-PHexomutase_a/b/a-II"/>
</dbReference>
<comment type="similarity">
    <text evidence="2 7">Belongs to the phosphohexose mutase family.</text>
</comment>
<dbReference type="InterPro" id="IPR005843">
    <property type="entry name" value="A-D-PHexomutase_C"/>
</dbReference>
<comment type="cofactor">
    <cofactor evidence="1">
        <name>Mg(2+)</name>
        <dbReference type="ChEBI" id="CHEBI:18420"/>
    </cofactor>
</comment>
<dbReference type="PRINTS" id="PR00509">
    <property type="entry name" value="PGMPMM"/>
</dbReference>
<dbReference type="PANTHER" id="PTHR45745:SF1">
    <property type="entry name" value="PHOSPHOGLUCOMUTASE 2B-RELATED"/>
    <property type="match status" value="1"/>
</dbReference>
<dbReference type="Pfam" id="PF02878">
    <property type="entry name" value="PGM_PMM_I"/>
    <property type="match status" value="1"/>
</dbReference>